<dbReference type="InterPro" id="IPR002549">
    <property type="entry name" value="AI-2E-like"/>
</dbReference>
<dbReference type="Proteomes" id="UP000267841">
    <property type="component" value="Unassembled WGS sequence"/>
</dbReference>
<evidence type="ECO:0000256" key="1">
    <source>
        <dbReference type="ARBA" id="ARBA00004141"/>
    </source>
</evidence>
<dbReference type="GO" id="GO:0016020">
    <property type="term" value="C:membrane"/>
    <property type="evidence" value="ECO:0007669"/>
    <property type="project" value="UniProtKB-SubCell"/>
</dbReference>
<organism evidence="7 8">
    <name type="scientific">Hydrogenivirga caldilitoris</name>
    <dbReference type="NCBI Taxonomy" id="246264"/>
    <lineage>
        <taxon>Bacteria</taxon>
        <taxon>Pseudomonadati</taxon>
        <taxon>Aquificota</taxon>
        <taxon>Aquificia</taxon>
        <taxon>Aquificales</taxon>
        <taxon>Aquificaceae</taxon>
        <taxon>Hydrogenivirga</taxon>
    </lineage>
</organism>
<comment type="similarity">
    <text evidence="2">Belongs to the autoinducer-2 exporter (AI-2E) (TC 2.A.86) family.</text>
</comment>
<name>A0A497XQH0_9AQUI</name>
<feature type="transmembrane region" description="Helical" evidence="6">
    <location>
        <begin position="266"/>
        <end position="290"/>
    </location>
</feature>
<evidence type="ECO:0000256" key="2">
    <source>
        <dbReference type="ARBA" id="ARBA00009773"/>
    </source>
</evidence>
<dbReference type="PANTHER" id="PTHR21716">
    <property type="entry name" value="TRANSMEMBRANE PROTEIN"/>
    <property type="match status" value="1"/>
</dbReference>
<dbReference type="EMBL" id="RCCJ01000001">
    <property type="protein sequence ID" value="RLJ70504.1"/>
    <property type="molecule type" value="Genomic_DNA"/>
</dbReference>
<proteinExistence type="inferred from homology"/>
<accession>A0A497XQH0</accession>
<dbReference type="PANTHER" id="PTHR21716:SF4">
    <property type="entry name" value="TRANSMEMBRANE PROTEIN 245"/>
    <property type="match status" value="1"/>
</dbReference>
<reference evidence="7 8" key="1">
    <citation type="submission" date="2018-10" db="EMBL/GenBank/DDBJ databases">
        <title>Genomic Encyclopedia of Archaeal and Bacterial Type Strains, Phase II (KMG-II): from individual species to whole genera.</title>
        <authorList>
            <person name="Goeker M."/>
        </authorList>
    </citation>
    <scope>NUCLEOTIDE SEQUENCE [LARGE SCALE GENOMIC DNA]</scope>
    <source>
        <strain evidence="7 8">DSM 16510</strain>
    </source>
</reference>
<gene>
    <name evidence="7" type="ORF">BCF55_0779</name>
</gene>
<feature type="transmembrane region" description="Helical" evidence="6">
    <location>
        <begin position="230"/>
        <end position="254"/>
    </location>
</feature>
<feature type="transmembrane region" description="Helical" evidence="6">
    <location>
        <begin position="310"/>
        <end position="343"/>
    </location>
</feature>
<keyword evidence="3 6" id="KW-0812">Transmembrane</keyword>
<keyword evidence="4 6" id="KW-1133">Transmembrane helix</keyword>
<comment type="subcellular location">
    <subcellularLocation>
        <location evidence="1">Membrane</location>
        <topology evidence="1">Multi-pass membrane protein</topology>
    </subcellularLocation>
</comment>
<evidence type="ECO:0000313" key="7">
    <source>
        <dbReference type="EMBL" id="RLJ70504.1"/>
    </source>
</evidence>
<feature type="transmembrane region" description="Helical" evidence="6">
    <location>
        <begin position="33"/>
        <end position="50"/>
    </location>
</feature>
<evidence type="ECO:0000256" key="4">
    <source>
        <dbReference type="ARBA" id="ARBA00022989"/>
    </source>
</evidence>
<keyword evidence="8" id="KW-1185">Reference proteome</keyword>
<dbReference type="AlphaFoldDB" id="A0A497XQH0"/>
<evidence type="ECO:0000256" key="5">
    <source>
        <dbReference type="ARBA" id="ARBA00023136"/>
    </source>
</evidence>
<feature type="transmembrane region" description="Helical" evidence="6">
    <location>
        <begin position="62"/>
        <end position="84"/>
    </location>
</feature>
<evidence type="ECO:0000256" key="3">
    <source>
        <dbReference type="ARBA" id="ARBA00022692"/>
    </source>
</evidence>
<sequence>MERERIYFYFFLASVLFFIFASLLMLLPFAVPILWAVVIGTVLYPVYRYIERLLKSRTLSAFIMTLIVFLFLIIPLSIISILVFQQMIDATQKIVLYLQSHSYKEILQALGQYKLIKEYMDKLSPAIGFLEREEFRKLMAESLNRIFKFLGDKVGQFAFVIGRNVFYIFVFLITFFFILRDGPGILQRIQRLIPMDKTDLEDIIGTVYKTVLAVVYGSVGTALIQAMLGLIAYSIVGIKFALLWSTLTFFAAFIPPFGASAVWFPLAVYSFFNIGTWQAVFLGLWGLLLISSMDNFVRPLIIKQGVQIPYVVLFFATIGGLLKFGLIGVFLGPIIFTTLFALFKIYERRILNQDT</sequence>
<protein>
    <submittedName>
        <fullName evidence="7">Putative PurR-regulated permease PerM</fullName>
    </submittedName>
</protein>
<feature type="transmembrane region" description="Helical" evidence="6">
    <location>
        <begin position="7"/>
        <end position="27"/>
    </location>
</feature>
<evidence type="ECO:0000313" key="8">
    <source>
        <dbReference type="Proteomes" id="UP000267841"/>
    </source>
</evidence>
<feature type="transmembrane region" description="Helical" evidence="6">
    <location>
        <begin position="157"/>
        <end position="179"/>
    </location>
</feature>
<evidence type="ECO:0000256" key="6">
    <source>
        <dbReference type="SAM" id="Phobius"/>
    </source>
</evidence>
<comment type="caution">
    <text evidence="7">The sequence shown here is derived from an EMBL/GenBank/DDBJ whole genome shotgun (WGS) entry which is preliminary data.</text>
</comment>
<keyword evidence="5 6" id="KW-0472">Membrane</keyword>
<dbReference type="OrthoDB" id="106838at2"/>
<dbReference type="Pfam" id="PF01594">
    <property type="entry name" value="AI-2E_transport"/>
    <property type="match status" value="1"/>
</dbReference>